<feature type="signal peptide" evidence="1">
    <location>
        <begin position="1"/>
        <end position="18"/>
    </location>
</feature>
<keyword evidence="3" id="KW-1185">Reference proteome</keyword>
<dbReference type="AlphaFoldDB" id="A0AA88UJS9"/>
<sequence length="103" mass="10995">MAAIVLLAYLALFMSFSAVRDVVCLKSIMNPSETVAKGIIQSIDPSKEVGGKSLGRIGANGALGGFAAAYPFLEELRLKRMTVSDESLEFIATSFLCLSLCRC</sequence>
<dbReference type="EMBL" id="JAVXUO010000951">
    <property type="protein sequence ID" value="KAK2987690.1"/>
    <property type="molecule type" value="Genomic_DNA"/>
</dbReference>
<feature type="chain" id="PRO_5041707206" evidence="1">
    <location>
        <begin position="19"/>
        <end position="103"/>
    </location>
</feature>
<name>A0AA88UJS9_9ASTE</name>
<evidence type="ECO:0000256" key="1">
    <source>
        <dbReference type="SAM" id="SignalP"/>
    </source>
</evidence>
<keyword evidence="1" id="KW-0732">Signal</keyword>
<comment type="caution">
    <text evidence="2">The sequence shown here is derived from an EMBL/GenBank/DDBJ whole genome shotgun (WGS) entry which is preliminary data.</text>
</comment>
<evidence type="ECO:0000313" key="3">
    <source>
        <dbReference type="Proteomes" id="UP001187471"/>
    </source>
</evidence>
<reference evidence="2" key="1">
    <citation type="submission" date="2022-12" db="EMBL/GenBank/DDBJ databases">
        <title>Draft genome assemblies for two species of Escallonia (Escalloniales).</title>
        <authorList>
            <person name="Chanderbali A."/>
            <person name="Dervinis C."/>
            <person name="Anghel I."/>
            <person name="Soltis D."/>
            <person name="Soltis P."/>
            <person name="Zapata F."/>
        </authorList>
    </citation>
    <scope>NUCLEOTIDE SEQUENCE</scope>
    <source>
        <strain evidence="2">UCBG92.1500</strain>
        <tissue evidence="2">Leaf</tissue>
    </source>
</reference>
<dbReference type="Proteomes" id="UP001187471">
    <property type="component" value="Unassembled WGS sequence"/>
</dbReference>
<protein>
    <submittedName>
        <fullName evidence="2">Uncharacterized protein</fullName>
    </submittedName>
</protein>
<accession>A0AA88UJS9</accession>
<evidence type="ECO:0000313" key="2">
    <source>
        <dbReference type="EMBL" id="KAK2987690.1"/>
    </source>
</evidence>
<organism evidence="2 3">
    <name type="scientific">Escallonia rubra</name>
    <dbReference type="NCBI Taxonomy" id="112253"/>
    <lineage>
        <taxon>Eukaryota</taxon>
        <taxon>Viridiplantae</taxon>
        <taxon>Streptophyta</taxon>
        <taxon>Embryophyta</taxon>
        <taxon>Tracheophyta</taxon>
        <taxon>Spermatophyta</taxon>
        <taxon>Magnoliopsida</taxon>
        <taxon>eudicotyledons</taxon>
        <taxon>Gunneridae</taxon>
        <taxon>Pentapetalae</taxon>
        <taxon>asterids</taxon>
        <taxon>campanulids</taxon>
        <taxon>Escalloniales</taxon>
        <taxon>Escalloniaceae</taxon>
        <taxon>Escallonia</taxon>
    </lineage>
</organism>
<gene>
    <name evidence="2" type="ORF">RJ640_015032</name>
</gene>
<proteinExistence type="predicted"/>